<comment type="caution">
    <text evidence="2">The sequence shown here is derived from an EMBL/GenBank/DDBJ whole genome shotgun (WGS) entry which is preliminary data.</text>
</comment>
<gene>
    <name evidence="2" type="ORF">KIPB_003159</name>
</gene>
<dbReference type="EMBL" id="BDIP01000584">
    <property type="protein sequence ID" value="GIQ82079.1"/>
    <property type="molecule type" value="Genomic_DNA"/>
</dbReference>
<accession>A0A9K3GFL0</accession>
<reference evidence="2 3" key="1">
    <citation type="journal article" date="2018" name="PLoS ONE">
        <title>The draft genome of Kipferlia bialata reveals reductive genome evolution in fornicate parasites.</title>
        <authorList>
            <person name="Tanifuji G."/>
            <person name="Takabayashi S."/>
            <person name="Kume K."/>
            <person name="Takagi M."/>
            <person name="Nakayama T."/>
            <person name="Kamikawa R."/>
            <person name="Inagaki Y."/>
            <person name="Hashimoto T."/>
        </authorList>
    </citation>
    <scope>NUCLEOTIDE SEQUENCE [LARGE SCALE GENOMIC DNA]</scope>
    <source>
        <strain evidence="2">NY0173</strain>
    </source>
</reference>
<dbReference type="Gene3D" id="2.130.10.130">
    <property type="entry name" value="Integrin alpha, N-terminal"/>
    <property type="match status" value="1"/>
</dbReference>
<dbReference type="InterPro" id="IPR028994">
    <property type="entry name" value="Integrin_alpha_N"/>
</dbReference>
<dbReference type="PANTHER" id="PTHR36220">
    <property type="entry name" value="UNNAMED PRODUCT"/>
    <property type="match status" value="1"/>
</dbReference>
<proteinExistence type="predicted"/>
<dbReference type="SUPFAM" id="SSF75011">
    <property type="entry name" value="3-carboxy-cis,cis-mucoante lactonizing enzyme"/>
    <property type="match status" value="1"/>
</dbReference>
<dbReference type="Proteomes" id="UP000265618">
    <property type="component" value="Unassembled WGS sequence"/>
</dbReference>
<dbReference type="PANTHER" id="PTHR36220:SF1">
    <property type="entry name" value="GAMMA TUBULIN COMPLEX COMPONENT C-TERMINAL DOMAIN-CONTAINING PROTEIN"/>
    <property type="match status" value="1"/>
</dbReference>
<dbReference type="AlphaFoldDB" id="A0A9K3GFL0"/>
<protein>
    <submittedName>
        <fullName evidence="2">Uncharacterized protein</fullName>
    </submittedName>
</protein>
<sequence>MVRALCFFVAVCCLSVCLGGDAWFGAAVDISGDWAVVGAPHEVDSDGEVRDGDWAAVSSPWDNSRRNPIHEHHNEAVTVFHYENGSWSVFQVILYLRAVALALGGDGHVLALACPDSPGSAVTIWRLDDAAQQYDWTDSIAGSNDLQMGHSVDISADGGTIVSGGGYYEAVSGAAQVFEYHKGFWRPVGYPMDVAIREKYDHFIKTAISPDGTYVAVGVPSLNIEQGHYQPGTVHVFSRDPRDNPDPFPGMTYIEIQRLEGESYRDLFGFALAFDGTRGKVQPDGGEEAVLAVGAPYADDGKGTMYVYHMTAGETQFAKVASQRVSSETALGYSLAVQGDTLLVGAPWYDSVHASSGRGPQYSTADHHDSGEVGVFKLSL</sequence>
<evidence type="ECO:0000313" key="2">
    <source>
        <dbReference type="EMBL" id="GIQ82079.1"/>
    </source>
</evidence>
<name>A0A9K3GFL0_9EUKA</name>
<feature type="signal peptide" evidence="1">
    <location>
        <begin position="1"/>
        <end position="19"/>
    </location>
</feature>
<keyword evidence="1" id="KW-0732">Signal</keyword>
<evidence type="ECO:0000313" key="3">
    <source>
        <dbReference type="Proteomes" id="UP000265618"/>
    </source>
</evidence>
<organism evidence="2 3">
    <name type="scientific">Kipferlia bialata</name>
    <dbReference type="NCBI Taxonomy" id="797122"/>
    <lineage>
        <taxon>Eukaryota</taxon>
        <taxon>Metamonada</taxon>
        <taxon>Carpediemonas-like organisms</taxon>
        <taxon>Kipferlia</taxon>
    </lineage>
</organism>
<feature type="chain" id="PRO_5039952346" evidence="1">
    <location>
        <begin position="20"/>
        <end position="380"/>
    </location>
</feature>
<keyword evidence="3" id="KW-1185">Reference proteome</keyword>
<dbReference type="OrthoDB" id="5573735at2759"/>
<evidence type="ECO:0000256" key="1">
    <source>
        <dbReference type="SAM" id="SignalP"/>
    </source>
</evidence>